<reference evidence="3" key="1">
    <citation type="submission" date="2019-10" db="EMBL/GenBank/DDBJ databases">
        <authorList>
            <person name="Soares A.E.R."/>
            <person name="Aleixo A."/>
            <person name="Schneider P."/>
            <person name="Miyaki C.Y."/>
            <person name="Schneider M.P."/>
            <person name="Mello C."/>
            <person name="Vasconcelos A.T.R."/>
        </authorList>
    </citation>
    <scope>NUCLEOTIDE SEQUENCE</scope>
    <source>
        <tissue evidence="3">Muscle</tissue>
    </source>
</reference>
<organism evidence="3 4">
    <name type="scientific">Willisornis vidua</name>
    <name type="common">Xingu scale-backed antbird</name>
    <dbReference type="NCBI Taxonomy" id="1566151"/>
    <lineage>
        <taxon>Eukaryota</taxon>
        <taxon>Metazoa</taxon>
        <taxon>Chordata</taxon>
        <taxon>Craniata</taxon>
        <taxon>Vertebrata</taxon>
        <taxon>Euteleostomi</taxon>
        <taxon>Archelosauria</taxon>
        <taxon>Archosauria</taxon>
        <taxon>Dinosauria</taxon>
        <taxon>Saurischia</taxon>
        <taxon>Theropoda</taxon>
        <taxon>Coelurosauria</taxon>
        <taxon>Aves</taxon>
        <taxon>Neognathae</taxon>
        <taxon>Neoaves</taxon>
        <taxon>Telluraves</taxon>
        <taxon>Australaves</taxon>
        <taxon>Passeriformes</taxon>
        <taxon>Thamnophilidae</taxon>
        <taxon>Willisornis</taxon>
    </lineage>
</organism>
<gene>
    <name evidence="3" type="ORF">WISP_142107</name>
</gene>
<dbReference type="EMBL" id="WHWB01034734">
    <property type="protein sequence ID" value="KAJ7405049.1"/>
    <property type="molecule type" value="Genomic_DNA"/>
</dbReference>
<evidence type="ECO:0000256" key="2">
    <source>
        <dbReference type="SAM" id="MobiDB-lite"/>
    </source>
</evidence>
<evidence type="ECO:0000313" key="4">
    <source>
        <dbReference type="Proteomes" id="UP001145742"/>
    </source>
</evidence>
<feature type="compositionally biased region" description="Basic and acidic residues" evidence="2">
    <location>
        <begin position="176"/>
        <end position="194"/>
    </location>
</feature>
<feature type="coiled-coil region" evidence="1">
    <location>
        <begin position="13"/>
        <end position="84"/>
    </location>
</feature>
<proteinExistence type="predicted"/>
<evidence type="ECO:0000256" key="1">
    <source>
        <dbReference type="SAM" id="Coils"/>
    </source>
</evidence>
<keyword evidence="4" id="KW-1185">Reference proteome</keyword>
<protein>
    <submittedName>
        <fullName evidence="3">Uncharacterized protein</fullName>
    </submittedName>
</protein>
<feature type="compositionally biased region" description="Polar residues" evidence="2">
    <location>
        <begin position="154"/>
        <end position="163"/>
    </location>
</feature>
<name>A0ABQ9CLY9_9PASS</name>
<sequence>MTTKLTWLVNGKRKSEQGDIEELKQARETLVSQHRRKEKEIEESILQLREQGIASQSVFCMTHEQQWKSKEQQLKLQIAELEMAIKSDLADKNETRDKIKVERVLLSSPSLHRLQMGPLEVKQERLADDKVKEMAEEIQQEKEELSHLSEEQLADQTSITSGDGTKITEELEPEDQDGKQNEDPVESIKTDSSDVVDKDTSDVFLYLKRATNQHEDKFHSVPKSFLQWLENIFPCDAFTWVSKFLLILPVSLGFLQGVYMVSDPSEDEQDLECENIQFERYSRSKETPLNKTLMVLSGSYFKLTTLGNIKVLEKFHFKEKMLVNDQILDEDILSVGISDYNLQTEMLIDY</sequence>
<comment type="caution">
    <text evidence="3">The sequence shown here is derived from an EMBL/GenBank/DDBJ whole genome shotgun (WGS) entry which is preliminary data.</text>
</comment>
<feature type="region of interest" description="Disordered" evidence="2">
    <location>
        <begin position="135"/>
        <end position="194"/>
    </location>
</feature>
<keyword evidence="1" id="KW-0175">Coiled coil</keyword>
<accession>A0ABQ9CLY9</accession>
<dbReference type="Proteomes" id="UP001145742">
    <property type="component" value="Unassembled WGS sequence"/>
</dbReference>
<feature type="compositionally biased region" description="Basic and acidic residues" evidence="2">
    <location>
        <begin position="135"/>
        <end position="150"/>
    </location>
</feature>
<evidence type="ECO:0000313" key="3">
    <source>
        <dbReference type="EMBL" id="KAJ7405049.1"/>
    </source>
</evidence>